<dbReference type="Proteomes" id="UP000051804">
    <property type="component" value="Unassembled WGS sequence"/>
</dbReference>
<reference evidence="3 4" key="1">
    <citation type="journal article" date="2015" name="Genome Announc.">
        <title>Expanding the biotechnology potential of lactobacilli through comparative genomics of 213 strains and associated genera.</title>
        <authorList>
            <person name="Sun Z."/>
            <person name="Harris H.M."/>
            <person name="McCann A."/>
            <person name="Guo C."/>
            <person name="Argimon S."/>
            <person name="Zhang W."/>
            <person name="Yang X."/>
            <person name="Jeffery I.B."/>
            <person name="Cooney J.C."/>
            <person name="Kagawa T.F."/>
            <person name="Liu W."/>
            <person name="Song Y."/>
            <person name="Salvetti E."/>
            <person name="Wrobel A."/>
            <person name="Rasinkangas P."/>
            <person name="Parkhill J."/>
            <person name="Rea M.C."/>
            <person name="O'Sullivan O."/>
            <person name="Ritari J."/>
            <person name="Douillard F.P."/>
            <person name="Paul Ross R."/>
            <person name="Yang R."/>
            <person name="Briner A.E."/>
            <person name="Felis G.E."/>
            <person name="de Vos W.M."/>
            <person name="Barrangou R."/>
            <person name="Klaenhammer T.R."/>
            <person name="Caufield P.W."/>
            <person name="Cui Y."/>
            <person name="Zhang H."/>
            <person name="O'Toole P.W."/>
        </authorList>
    </citation>
    <scope>NUCLEOTIDE SEQUENCE [LARGE SCALE GENOMIC DNA]</scope>
    <source>
        <strain evidence="3 4">JCM 17158</strain>
    </source>
</reference>
<feature type="region of interest" description="Disordered" evidence="1">
    <location>
        <begin position="172"/>
        <end position="191"/>
    </location>
</feature>
<name>A0A0R1JKC3_9LACO</name>
<accession>A0A0R1JKC3</accession>
<keyword evidence="4" id="KW-1185">Reference proteome</keyword>
<dbReference type="AlphaFoldDB" id="A0A0R1JKC3"/>
<sequence length="225" mass="24012">MSIFTMTTGELLAQHRLKKGQKDNSFKVPLSDGFGQHELKAVLASNNQDGSFTFSTVKGDVIMADAIVDRIEWEPGETDEVKLGKDKTYTKKKHGIGRAVAGAVIAGPAGAIVGAGTGKNEVHTKKAKTYLVTSPTAANIMGHIGDGSSWSATTKPMSQDDVEVLSKFLSTPITSPDEPTDDVQPAPIQPVTDTADAIRKYKGLLDDGIITQAEFDAKKKELLDL</sequence>
<dbReference type="PATRIC" id="fig|1291734.4.peg.2177"/>
<feature type="domain" description="SHOCT" evidence="2">
    <location>
        <begin position="196"/>
        <end position="223"/>
    </location>
</feature>
<evidence type="ECO:0000313" key="3">
    <source>
        <dbReference type="EMBL" id="KRK71878.1"/>
    </source>
</evidence>
<dbReference type="InterPro" id="IPR018649">
    <property type="entry name" value="SHOCT"/>
</dbReference>
<dbReference type="RefSeq" id="WP_056951433.1">
    <property type="nucleotide sequence ID" value="NZ_AZDJ01000026.1"/>
</dbReference>
<dbReference type="EMBL" id="AZDJ01000026">
    <property type="protein sequence ID" value="KRK71878.1"/>
    <property type="molecule type" value="Genomic_DNA"/>
</dbReference>
<dbReference type="STRING" id="1291734.FD02_GL002125"/>
<organism evidence="3 4">
    <name type="scientific">Lacticaseibacillus nasuensis JCM 17158</name>
    <dbReference type="NCBI Taxonomy" id="1291734"/>
    <lineage>
        <taxon>Bacteria</taxon>
        <taxon>Bacillati</taxon>
        <taxon>Bacillota</taxon>
        <taxon>Bacilli</taxon>
        <taxon>Lactobacillales</taxon>
        <taxon>Lactobacillaceae</taxon>
        <taxon>Lacticaseibacillus</taxon>
    </lineage>
</organism>
<evidence type="ECO:0000313" key="4">
    <source>
        <dbReference type="Proteomes" id="UP000051804"/>
    </source>
</evidence>
<dbReference type="Pfam" id="PF09851">
    <property type="entry name" value="SHOCT"/>
    <property type="match status" value="1"/>
</dbReference>
<evidence type="ECO:0000259" key="2">
    <source>
        <dbReference type="Pfam" id="PF09851"/>
    </source>
</evidence>
<dbReference type="OrthoDB" id="9785285at2"/>
<gene>
    <name evidence="3" type="ORF">FD02_GL002125</name>
</gene>
<proteinExistence type="predicted"/>
<evidence type="ECO:0000256" key="1">
    <source>
        <dbReference type="SAM" id="MobiDB-lite"/>
    </source>
</evidence>
<protein>
    <recommendedName>
        <fullName evidence="2">SHOCT domain-containing protein</fullName>
    </recommendedName>
</protein>
<comment type="caution">
    <text evidence="3">The sequence shown here is derived from an EMBL/GenBank/DDBJ whole genome shotgun (WGS) entry which is preliminary data.</text>
</comment>